<name>A0A8S1MJX6_PARPR</name>
<dbReference type="Proteomes" id="UP000688137">
    <property type="component" value="Unassembled WGS sequence"/>
</dbReference>
<dbReference type="PROSITE" id="PS00194">
    <property type="entry name" value="THIOREDOXIN_1"/>
    <property type="match status" value="1"/>
</dbReference>
<dbReference type="GO" id="GO:0034976">
    <property type="term" value="P:response to endoplasmic reticulum stress"/>
    <property type="evidence" value="ECO:0007669"/>
    <property type="project" value="TreeGrafter"/>
</dbReference>
<feature type="domain" description="Thioredoxin" evidence="10">
    <location>
        <begin position="1"/>
        <end position="138"/>
    </location>
</feature>
<evidence type="ECO:0000256" key="1">
    <source>
        <dbReference type="ARBA" id="ARBA00006347"/>
    </source>
</evidence>
<evidence type="ECO:0000313" key="11">
    <source>
        <dbReference type="EMBL" id="CAD8078781.1"/>
    </source>
</evidence>
<proteinExistence type="inferred from homology"/>
<dbReference type="Pfam" id="PF00085">
    <property type="entry name" value="Thioredoxin"/>
    <property type="match status" value="1"/>
</dbReference>
<dbReference type="PANTHER" id="PTHR18929">
    <property type="entry name" value="PROTEIN DISULFIDE ISOMERASE"/>
    <property type="match status" value="1"/>
</dbReference>
<protein>
    <recommendedName>
        <fullName evidence="10">Thioredoxin domain-containing protein</fullName>
    </recommendedName>
</protein>
<evidence type="ECO:0000256" key="3">
    <source>
        <dbReference type="ARBA" id="ARBA00022737"/>
    </source>
</evidence>
<feature type="chain" id="PRO_5035728148" description="Thioredoxin domain-containing protein" evidence="9">
    <location>
        <begin position="18"/>
        <end position="162"/>
    </location>
</feature>
<keyword evidence="4" id="KW-1015">Disulfide bond</keyword>
<dbReference type="GO" id="GO:0003756">
    <property type="term" value="F:protein disulfide isomerase activity"/>
    <property type="evidence" value="ECO:0007669"/>
    <property type="project" value="InterPro"/>
</dbReference>
<evidence type="ECO:0000256" key="2">
    <source>
        <dbReference type="ARBA" id="ARBA00022729"/>
    </source>
</evidence>
<dbReference type="GO" id="GO:0005783">
    <property type="term" value="C:endoplasmic reticulum"/>
    <property type="evidence" value="ECO:0007669"/>
    <property type="project" value="TreeGrafter"/>
</dbReference>
<evidence type="ECO:0000256" key="5">
    <source>
        <dbReference type="ARBA" id="ARBA00023235"/>
    </source>
</evidence>
<sequence length="162" mass="19295">MILVLLVNLILATGKQKQHHLHHQVMFNREQNVVVLDRDNFDAALMNFQVLLVDFYAPWCPHCKNLMPQFEKAATMLKEKKSNITLAKVDCTQESFLCSKFEVKGYPTLRIFYHDKIFHYNGDRTPNGIVEYMETHLKQEEEKEKQRIQQEQEKLRQKQNYP</sequence>
<evidence type="ECO:0000256" key="7">
    <source>
        <dbReference type="RuleBase" id="RU004208"/>
    </source>
</evidence>
<evidence type="ECO:0000256" key="8">
    <source>
        <dbReference type="SAM" id="MobiDB-lite"/>
    </source>
</evidence>
<dbReference type="GO" id="GO:0006457">
    <property type="term" value="P:protein folding"/>
    <property type="evidence" value="ECO:0007669"/>
    <property type="project" value="TreeGrafter"/>
</dbReference>
<keyword evidence="12" id="KW-1185">Reference proteome</keyword>
<feature type="signal peptide" evidence="9">
    <location>
        <begin position="1"/>
        <end position="17"/>
    </location>
</feature>
<dbReference type="CDD" id="cd02961">
    <property type="entry name" value="PDI_a_family"/>
    <property type="match status" value="1"/>
</dbReference>
<organism evidence="11 12">
    <name type="scientific">Paramecium primaurelia</name>
    <dbReference type="NCBI Taxonomy" id="5886"/>
    <lineage>
        <taxon>Eukaryota</taxon>
        <taxon>Sar</taxon>
        <taxon>Alveolata</taxon>
        <taxon>Ciliophora</taxon>
        <taxon>Intramacronucleata</taxon>
        <taxon>Oligohymenophorea</taxon>
        <taxon>Peniculida</taxon>
        <taxon>Parameciidae</taxon>
        <taxon>Paramecium</taxon>
    </lineage>
</organism>
<evidence type="ECO:0000259" key="10">
    <source>
        <dbReference type="PROSITE" id="PS51352"/>
    </source>
</evidence>
<evidence type="ECO:0000313" key="12">
    <source>
        <dbReference type="Proteomes" id="UP000688137"/>
    </source>
</evidence>
<dbReference type="InterPro" id="IPR005788">
    <property type="entry name" value="PDI_thioredoxin-like_dom"/>
</dbReference>
<comment type="similarity">
    <text evidence="1 7">Belongs to the protein disulfide isomerase family.</text>
</comment>
<evidence type="ECO:0000256" key="6">
    <source>
        <dbReference type="ARBA" id="ARBA00023284"/>
    </source>
</evidence>
<feature type="compositionally biased region" description="Basic and acidic residues" evidence="8">
    <location>
        <begin position="141"/>
        <end position="156"/>
    </location>
</feature>
<dbReference type="FunFam" id="3.40.30.10:FF:000107">
    <property type="entry name" value="Protein disulfide-isomerase 5-2"/>
    <property type="match status" value="1"/>
</dbReference>
<keyword evidence="3" id="KW-0677">Repeat</keyword>
<keyword evidence="2 9" id="KW-0732">Signal</keyword>
<evidence type="ECO:0000256" key="4">
    <source>
        <dbReference type="ARBA" id="ARBA00023157"/>
    </source>
</evidence>
<dbReference type="InterPro" id="IPR013766">
    <property type="entry name" value="Thioredoxin_domain"/>
</dbReference>
<gene>
    <name evidence="11" type="ORF">PPRIM_AZ9-3.1.T0600247</name>
</gene>
<keyword evidence="5" id="KW-0413">Isomerase</keyword>
<comment type="caution">
    <text evidence="11">The sequence shown here is derived from an EMBL/GenBank/DDBJ whole genome shotgun (WGS) entry which is preliminary data.</text>
</comment>
<keyword evidence="6" id="KW-0676">Redox-active center</keyword>
<dbReference type="EMBL" id="CAJJDM010000061">
    <property type="protein sequence ID" value="CAD8078781.1"/>
    <property type="molecule type" value="Genomic_DNA"/>
</dbReference>
<reference evidence="11" key="1">
    <citation type="submission" date="2021-01" db="EMBL/GenBank/DDBJ databases">
        <authorList>
            <consortium name="Genoscope - CEA"/>
            <person name="William W."/>
        </authorList>
    </citation>
    <scope>NUCLEOTIDE SEQUENCE</scope>
</reference>
<dbReference type="PROSITE" id="PS51352">
    <property type="entry name" value="THIOREDOXIN_2"/>
    <property type="match status" value="1"/>
</dbReference>
<dbReference type="OMA" id="CHESEVR"/>
<feature type="region of interest" description="Disordered" evidence="8">
    <location>
        <begin position="141"/>
        <end position="162"/>
    </location>
</feature>
<dbReference type="NCBIfam" id="TIGR01126">
    <property type="entry name" value="pdi_dom"/>
    <property type="match status" value="1"/>
</dbReference>
<accession>A0A8S1MJX6</accession>
<evidence type="ECO:0000256" key="9">
    <source>
        <dbReference type="SAM" id="SignalP"/>
    </source>
</evidence>
<dbReference type="InterPro" id="IPR017937">
    <property type="entry name" value="Thioredoxin_CS"/>
</dbReference>
<dbReference type="AlphaFoldDB" id="A0A8S1MJX6"/>